<evidence type="ECO:0000256" key="3">
    <source>
        <dbReference type="ARBA" id="ARBA00022729"/>
    </source>
</evidence>
<keyword evidence="9" id="KW-1185">Reference proteome</keyword>
<evidence type="ECO:0000256" key="2">
    <source>
        <dbReference type="ARBA" id="ARBA00006275"/>
    </source>
</evidence>
<comment type="similarity">
    <text evidence="2">Belongs to the SusD family.</text>
</comment>
<accession>A0A239KC27</accession>
<gene>
    <name evidence="8" type="ORF">SAMN05421640_2534</name>
</gene>
<evidence type="ECO:0000256" key="5">
    <source>
        <dbReference type="ARBA" id="ARBA00023237"/>
    </source>
</evidence>
<dbReference type="RefSeq" id="WP_089357236.1">
    <property type="nucleotide sequence ID" value="NZ_FZPD01000004.1"/>
</dbReference>
<evidence type="ECO:0000313" key="8">
    <source>
        <dbReference type="EMBL" id="SNT15179.1"/>
    </source>
</evidence>
<evidence type="ECO:0000256" key="4">
    <source>
        <dbReference type="ARBA" id="ARBA00023136"/>
    </source>
</evidence>
<feature type="domain" description="RagB/SusD" evidence="6">
    <location>
        <begin position="347"/>
        <end position="480"/>
    </location>
</feature>
<evidence type="ECO:0000256" key="1">
    <source>
        <dbReference type="ARBA" id="ARBA00004442"/>
    </source>
</evidence>
<reference evidence="8 9" key="1">
    <citation type="submission" date="2017-06" db="EMBL/GenBank/DDBJ databases">
        <authorList>
            <person name="Kim H.J."/>
            <person name="Triplett B.A."/>
        </authorList>
    </citation>
    <scope>NUCLEOTIDE SEQUENCE [LARGE SCALE GENOMIC DNA]</scope>
    <source>
        <strain evidence="8 9">DSM 19307</strain>
    </source>
</reference>
<dbReference type="PROSITE" id="PS51257">
    <property type="entry name" value="PROKAR_LIPOPROTEIN"/>
    <property type="match status" value="1"/>
</dbReference>
<comment type="subcellular location">
    <subcellularLocation>
        <location evidence="1">Cell outer membrane</location>
    </subcellularLocation>
</comment>
<keyword evidence="4" id="KW-0472">Membrane</keyword>
<evidence type="ECO:0000259" key="7">
    <source>
        <dbReference type="Pfam" id="PF14322"/>
    </source>
</evidence>
<proteinExistence type="inferred from homology"/>
<dbReference type="Pfam" id="PF07980">
    <property type="entry name" value="SusD_RagB"/>
    <property type="match status" value="1"/>
</dbReference>
<dbReference type="OrthoDB" id="621570at2"/>
<keyword evidence="3" id="KW-0732">Signal</keyword>
<feature type="domain" description="SusD-like N-terminal" evidence="7">
    <location>
        <begin position="26"/>
        <end position="229"/>
    </location>
</feature>
<dbReference type="Pfam" id="PF14322">
    <property type="entry name" value="SusD-like_3"/>
    <property type="match status" value="1"/>
</dbReference>
<organism evidence="8 9">
    <name type="scientific">Ekhidna lutea</name>
    <dbReference type="NCBI Taxonomy" id="447679"/>
    <lineage>
        <taxon>Bacteria</taxon>
        <taxon>Pseudomonadati</taxon>
        <taxon>Bacteroidota</taxon>
        <taxon>Cytophagia</taxon>
        <taxon>Cytophagales</taxon>
        <taxon>Reichenbachiellaceae</taxon>
        <taxon>Ekhidna</taxon>
    </lineage>
</organism>
<evidence type="ECO:0000259" key="6">
    <source>
        <dbReference type="Pfam" id="PF07980"/>
    </source>
</evidence>
<dbReference type="CDD" id="cd08977">
    <property type="entry name" value="SusD"/>
    <property type="match status" value="1"/>
</dbReference>
<dbReference type="InterPro" id="IPR033985">
    <property type="entry name" value="SusD-like_N"/>
</dbReference>
<name>A0A239KC27_EKHLU</name>
<evidence type="ECO:0000313" key="9">
    <source>
        <dbReference type="Proteomes" id="UP000198393"/>
    </source>
</evidence>
<dbReference type="Gene3D" id="1.25.40.390">
    <property type="match status" value="1"/>
</dbReference>
<dbReference type="AlphaFoldDB" id="A0A239KC27"/>
<sequence>MKSYNKLYKIGLALVVILGVSCSDQLEVEPQQSVSTDAAFETLNDFENAVIGLYSGLQDGAYYGRNFPSLMDASSDNGNIPDGAGARLTVYYTLELNPTNTTVSNWTQAYNVIGRANQIINRIDDIEGDQAQKDQLKAEALFVRALCHFDIMRIYAHDYNFTSDQSHLGVPYVTTNEIGTPARDVTSTVFTNIMDDLNTAETLMSNATSAGANRSSTMAVVGLRARVNLYMGDYTNALADANEVINTGGYTLGSYTAGTTIDGDGNTNNVIDEWATGTPRSEDILVIFANNTNDTNYPGLEGLASIYNRVDGYGDLGPSDDIVAQYDPADIRNLWYRNIGGVNFVNKYPGNDGNTRFFNYPVLRLSEMILIQAECLARDGQNTAAQNAINLITARANAPAITSTGNALINDILAERRRELAFEGHRYGDIKRLQMDIDRGSGCTLTNGNCVIPYGDKLFAWPIPQEETDANPNMQQDALWTAFLGG</sequence>
<dbReference type="InterPro" id="IPR012944">
    <property type="entry name" value="SusD_RagB_dom"/>
</dbReference>
<protein>
    <submittedName>
        <fullName evidence="8">Starch-binding associating with outer membrane</fullName>
    </submittedName>
</protein>
<keyword evidence="5" id="KW-0998">Cell outer membrane</keyword>
<dbReference type="EMBL" id="FZPD01000004">
    <property type="protein sequence ID" value="SNT15179.1"/>
    <property type="molecule type" value="Genomic_DNA"/>
</dbReference>
<dbReference type="InterPro" id="IPR011990">
    <property type="entry name" value="TPR-like_helical_dom_sf"/>
</dbReference>
<dbReference type="Proteomes" id="UP000198393">
    <property type="component" value="Unassembled WGS sequence"/>
</dbReference>
<dbReference type="GO" id="GO:0009279">
    <property type="term" value="C:cell outer membrane"/>
    <property type="evidence" value="ECO:0007669"/>
    <property type="project" value="UniProtKB-SubCell"/>
</dbReference>
<dbReference type="SUPFAM" id="SSF48452">
    <property type="entry name" value="TPR-like"/>
    <property type="match status" value="1"/>
</dbReference>